<accession>A0A6L5XKF4</accession>
<dbReference type="Pfam" id="PF00589">
    <property type="entry name" value="Phage_integrase"/>
    <property type="match status" value="1"/>
</dbReference>
<reference evidence="3 4" key="1">
    <citation type="submission" date="2019-09" db="EMBL/GenBank/DDBJ databases">
        <title>In-depth cultivation of the pig gut microbiome towards novel bacterial diversity and tailored functional studies.</title>
        <authorList>
            <person name="Wylensek D."/>
            <person name="Hitch T.C.A."/>
            <person name="Clavel T."/>
        </authorList>
    </citation>
    <scope>NUCLEOTIDE SEQUENCE [LARGE SCALE GENOMIC DNA]</scope>
    <source>
        <strain evidence="3 4">PG-178-WT-4</strain>
    </source>
</reference>
<protein>
    <submittedName>
        <fullName evidence="3">Site-specific integrase</fullName>
    </submittedName>
</protein>
<dbReference type="EMBL" id="VUMH01000005">
    <property type="protein sequence ID" value="MSS27642.1"/>
    <property type="molecule type" value="Genomic_DNA"/>
</dbReference>
<keyword evidence="1" id="KW-0233">DNA recombination</keyword>
<dbReference type="InterPro" id="IPR011010">
    <property type="entry name" value="DNA_brk_join_enz"/>
</dbReference>
<dbReference type="GO" id="GO:0003677">
    <property type="term" value="F:DNA binding"/>
    <property type="evidence" value="ECO:0007669"/>
    <property type="project" value="InterPro"/>
</dbReference>
<dbReference type="PANTHER" id="PTHR30349">
    <property type="entry name" value="PHAGE INTEGRASE-RELATED"/>
    <property type="match status" value="1"/>
</dbReference>
<organism evidence="3 4">
    <name type="scientific">Desulfovibrio porci</name>
    <dbReference type="NCBI Taxonomy" id="2605782"/>
    <lineage>
        <taxon>Bacteria</taxon>
        <taxon>Pseudomonadati</taxon>
        <taxon>Thermodesulfobacteriota</taxon>
        <taxon>Desulfovibrionia</taxon>
        <taxon>Desulfovibrionales</taxon>
        <taxon>Desulfovibrionaceae</taxon>
        <taxon>Desulfovibrio</taxon>
    </lineage>
</organism>
<evidence type="ECO:0000256" key="1">
    <source>
        <dbReference type="ARBA" id="ARBA00023172"/>
    </source>
</evidence>
<evidence type="ECO:0000313" key="4">
    <source>
        <dbReference type="Proteomes" id="UP000477488"/>
    </source>
</evidence>
<dbReference type="Gene3D" id="1.10.443.10">
    <property type="entry name" value="Intergrase catalytic core"/>
    <property type="match status" value="1"/>
</dbReference>
<dbReference type="CDD" id="cd00796">
    <property type="entry name" value="INT_Rci_Hp1_C"/>
    <property type="match status" value="1"/>
</dbReference>
<dbReference type="InterPro" id="IPR050090">
    <property type="entry name" value="Tyrosine_recombinase_XerCD"/>
</dbReference>
<feature type="domain" description="Tyr recombinase" evidence="2">
    <location>
        <begin position="9"/>
        <end position="203"/>
    </location>
</feature>
<dbReference type="GO" id="GO:0015074">
    <property type="term" value="P:DNA integration"/>
    <property type="evidence" value="ECO:0007669"/>
    <property type="project" value="InterPro"/>
</dbReference>
<dbReference type="InterPro" id="IPR013762">
    <property type="entry name" value="Integrase-like_cat_sf"/>
</dbReference>
<dbReference type="PROSITE" id="PS51898">
    <property type="entry name" value="TYR_RECOMBINASE"/>
    <property type="match status" value="1"/>
</dbReference>
<dbReference type="InterPro" id="IPR002104">
    <property type="entry name" value="Integrase_catalytic"/>
</dbReference>
<evidence type="ECO:0000313" key="3">
    <source>
        <dbReference type="EMBL" id="MSS27642.1"/>
    </source>
</evidence>
<evidence type="ECO:0000259" key="2">
    <source>
        <dbReference type="PROSITE" id="PS51898"/>
    </source>
</evidence>
<dbReference type="PANTHER" id="PTHR30349:SF64">
    <property type="entry name" value="PROPHAGE INTEGRASE INTD-RELATED"/>
    <property type="match status" value="1"/>
</dbReference>
<gene>
    <name evidence="3" type="ORF">FYJ44_06165</name>
</gene>
<comment type="caution">
    <text evidence="3">The sequence shown here is derived from an EMBL/GenBank/DDBJ whole genome shotgun (WGS) entry which is preliminary data.</text>
</comment>
<name>A0A6L5XKF4_9BACT</name>
<dbReference type="AlphaFoldDB" id="A0A6L5XKF4"/>
<sequence length="224" mass="25404">MTLPRTNNARERFLTPQEARALLDELKRRSHQTWLMALVSMHCGLRFGEIARLRRADVRFESNTLYIAESKSGRSRYAVMTDEVVMTLCDLPKGPMSALLFPARDGGVMRAASESFNRAVDKLGLNNSGEVIRKADGRETHLKIQDRRQRVVFHTLRHTYASWLPCGGQAQLTIADRLGHHSLKMTKRYTHLMDATRNITAKTISATFHQNVPESPESLPSECD</sequence>
<proteinExistence type="predicted"/>
<keyword evidence="4" id="KW-1185">Reference proteome</keyword>
<dbReference type="Proteomes" id="UP000477488">
    <property type="component" value="Unassembled WGS sequence"/>
</dbReference>
<dbReference type="SUPFAM" id="SSF56349">
    <property type="entry name" value="DNA breaking-rejoining enzymes"/>
    <property type="match status" value="1"/>
</dbReference>
<dbReference type="GO" id="GO:0006310">
    <property type="term" value="P:DNA recombination"/>
    <property type="evidence" value="ECO:0007669"/>
    <property type="project" value="UniProtKB-KW"/>
</dbReference>